<feature type="transmembrane region" description="Helical" evidence="1">
    <location>
        <begin position="38"/>
        <end position="59"/>
    </location>
</feature>
<dbReference type="Proteomes" id="UP001327560">
    <property type="component" value="Chromosome 7"/>
</dbReference>
<keyword evidence="1" id="KW-1133">Transmembrane helix</keyword>
<name>A0AAQ3QJE5_9LILI</name>
<sequence length="103" mass="11148">MTRVRAVGVRINLLSFYFVGTPVTVGLAFSLGVGFDELWYGLLTAQAVALVLVLAEVLLCTDLEMEALRAKKLTNVEVVVMSEEERGAHLIGDSDDHKEGVAV</sequence>
<gene>
    <name evidence="2" type="ORF">Cni_G22254</name>
</gene>
<evidence type="ECO:0000313" key="2">
    <source>
        <dbReference type="EMBL" id="WOL13484.1"/>
    </source>
</evidence>
<organism evidence="2 3">
    <name type="scientific">Canna indica</name>
    <name type="common">Indian-shot</name>
    <dbReference type="NCBI Taxonomy" id="4628"/>
    <lineage>
        <taxon>Eukaryota</taxon>
        <taxon>Viridiplantae</taxon>
        <taxon>Streptophyta</taxon>
        <taxon>Embryophyta</taxon>
        <taxon>Tracheophyta</taxon>
        <taxon>Spermatophyta</taxon>
        <taxon>Magnoliopsida</taxon>
        <taxon>Liliopsida</taxon>
        <taxon>Zingiberales</taxon>
        <taxon>Cannaceae</taxon>
        <taxon>Canna</taxon>
    </lineage>
</organism>
<evidence type="ECO:0000313" key="3">
    <source>
        <dbReference type="Proteomes" id="UP001327560"/>
    </source>
</evidence>
<accession>A0AAQ3QJE5</accession>
<proteinExistence type="predicted"/>
<dbReference type="EMBL" id="CP136896">
    <property type="protein sequence ID" value="WOL13484.1"/>
    <property type="molecule type" value="Genomic_DNA"/>
</dbReference>
<protein>
    <submittedName>
        <fullName evidence="2">Uncharacterized protein</fullName>
    </submittedName>
</protein>
<keyword evidence="1" id="KW-0472">Membrane</keyword>
<keyword evidence="1" id="KW-0812">Transmembrane</keyword>
<reference evidence="2 3" key="1">
    <citation type="submission" date="2023-10" db="EMBL/GenBank/DDBJ databases">
        <title>Chromosome-scale genome assembly provides insights into flower coloration mechanisms of Canna indica.</title>
        <authorList>
            <person name="Li C."/>
        </authorList>
    </citation>
    <scope>NUCLEOTIDE SEQUENCE [LARGE SCALE GENOMIC DNA]</scope>
    <source>
        <tissue evidence="2">Flower</tissue>
    </source>
</reference>
<evidence type="ECO:0000256" key="1">
    <source>
        <dbReference type="SAM" id="Phobius"/>
    </source>
</evidence>
<keyword evidence="3" id="KW-1185">Reference proteome</keyword>
<feature type="transmembrane region" description="Helical" evidence="1">
    <location>
        <begin position="12"/>
        <end position="32"/>
    </location>
</feature>
<dbReference type="AlphaFoldDB" id="A0AAQ3QJE5"/>